<feature type="domain" description="Type I restriction modification DNA specificity" evidence="4">
    <location>
        <begin position="58"/>
        <end position="164"/>
    </location>
</feature>
<accession>A0A6A1C6J2</accession>
<name>A0A6A1C6J2_BACOV</name>
<keyword evidence="5" id="KW-0378">Hydrolase</keyword>
<dbReference type="GO" id="GO:0004519">
    <property type="term" value="F:endonuclease activity"/>
    <property type="evidence" value="ECO:0007669"/>
    <property type="project" value="UniProtKB-KW"/>
</dbReference>
<dbReference type="SUPFAM" id="SSF116734">
    <property type="entry name" value="DNA methylase specificity domain"/>
    <property type="match status" value="2"/>
</dbReference>
<evidence type="ECO:0000256" key="1">
    <source>
        <dbReference type="ARBA" id="ARBA00010923"/>
    </source>
</evidence>
<evidence type="ECO:0000313" key="5">
    <source>
        <dbReference type="EMBL" id="KAA4639473.1"/>
    </source>
</evidence>
<evidence type="ECO:0000259" key="4">
    <source>
        <dbReference type="Pfam" id="PF01420"/>
    </source>
</evidence>
<keyword evidence="5" id="KW-0540">Nuclease</keyword>
<dbReference type="InterPro" id="IPR000055">
    <property type="entry name" value="Restrct_endonuc_typeI_TRD"/>
</dbReference>
<organism evidence="5">
    <name type="scientific">Bacteroides ovatus</name>
    <dbReference type="NCBI Taxonomy" id="28116"/>
    <lineage>
        <taxon>Bacteria</taxon>
        <taxon>Pseudomonadati</taxon>
        <taxon>Bacteroidota</taxon>
        <taxon>Bacteroidia</taxon>
        <taxon>Bacteroidales</taxon>
        <taxon>Bacteroidaceae</taxon>
        <taxon>Bacteroides</taxon>
    </lineage>
</organism>
<evidence type="ECO:0000256" key="2">
    <source>
        <dbReference type="ARBA" id="ARBA00022747"/>
    </source>
</evidence>
<dbReference type="PANTHER" id="PTHR43140:SF1">
    <property type="entry name" value="TYPE I RESTRICTION ENZYME ECOKI SPECIFICITY SUBUNIT"/>
    <property type="match status" value="1"/>
</dbReference>
<dbReference type="Gene3D" id="3.90.220.20">
    <property type="entry name" value="DNA methylase specificity domains"/>
    <property type="match status" value="2"/>
</dbReference>
<evidence type="ECO:0000256" key="3">
    <source>
        <dbReference type="ARBA" id="ARBA00023125"/>
    </source>
</evidence>
<keyword evidence="5" id="KW-0255">Endonuclease</keyword>
<dbReference type="Pfam" id="PF01420">
    <property type="entry name" value="Methylase_S"/>
    <property type="match status" value="2"/>
</dbReference>
<sequence length="398" mass="45482">MWTTLGEISNYGECNNVSVDSITDDDWVLELEDLEKDTAKIIQTLSRSKRSIKGVRHRFNKGDILYSKLRTYLNKVLVAPQSGYCTTEIMPFNSYCNVSSYYLNHVLRSAYFLDYTQQCGYGVKMPRLSTTDACNGMIPLPPLAEQKRIVKEIEHWFSLIDVIESGKEDLQATIKQAKSKILDLAIHGKLVPQDPNDEPASELLKRINSKAEITCDNGHSEKFPYEIPESWVWCSHNSILDISGGAQPSKNYFENKPKPNYIRLYQIRDYGESPVPVYIPINLASKQAKKGDILLARYGGSLGKVFHAEQGAYNVAMAKVIFKFENLIYKEFAYYYYLSDLYQGKLKEISRTAQAGFNSTDFNDMYFPLPPLAEQQRIVQKIEELFSVFNNIQKALEV</sequence>
<keyword evidence="3" id="KW-0238">DNA-binding</keyword>
<gene>
    <name evidence="5" type="ORF">F3B51_27255</name>
</gene>
<dbReference type="GO" id="GO:0009307">
    <property type="term" value="P:DNA restriction-modification system"/>
    <property type="evidence" value="ECO:0007669"/>
    <property type="project" value="UniProtKB-KW"/>
</dbReference>
<dbReference type="PANTHER" id="PTHR43140">
    <property type="entry name" value="TYPE-1 RESTRICTION ENZYME ECOKI SPECIFICITY PROTEIN"/>
    <property type="match status" value="1"/>
</dbReference>
<dbReference type="InterPro" id="IPR044946">
    <property type="entry name" value="Restrct_endonuc_typeI_TRD_sf"/>
</dbReference>
<reference evidence="5" key="1">
    <citation type="journal article" date="2019" name="Nat. Med.">
        <title>A library of human gut bacterial isolates paired with longitudinal multiomics data enables mechanistic microbiome research.</title>
        <authorList>
            <person name="Poyet M."/>
            <person name="Groussin M."/>
            <person name="Gibbons S.M."/>
            <person name="Avila-Pacheco J."/>
            <person name="Jiang X."/>
            <person name="Kearney S.M."/>
            <person name="Perrotta A.R."/>
            <person name="Berdy B."/>
            <person name="Zhao S."/>
            <person name="Lieberman T.D."/>
            <person name="Swanson P.K."/>
            <person name="Smith M."/>
            <person name="Roesemann S."/>
            <person name="Alexander J.E."/>
            <person name="Rich S.A."/>
            <person name="Livny J."/>
            <person name="Vlamakis H."/>
            <person name="Clish C."/>
            <person name="Bullock K."/>
            <person name="Deik A."/>
            <person name="Scott J."/>
            <person name="Pierce K.A."/>
            <person name="Xavier R.J."/>
            <person name="Alm E.J."/>
        </authorList>
    </citation>
    <scope>NUCLEOTIDE SEQUENCE</scope>
    <source>
        <strain evidence="5">BIOML-A13</strain>
    </source>
</reference>
<proteinExistence type="inferred from homology"/>
<dbReference type="InterPro" id="IPR051212">
    <property type="entry name" value="Type-I_RE_S_subunit"/>
</dbReference>
<comment type="similarity">
    <text evidence="1">Belongs to the type-I restriction system S methylase family.</text>
</comment>
<comment type="caution">
    <text evidence="5">The sequence shown here is derived from an EMBL/GenBank/DDBJ whole genome shotgun (WGS) entry which is preliminary data.</text>
</comment>
<protein>
    <submittedName>
        <fullName evidence="5">Restriction endonuclease subunit S</fullName>
    </submittedName>
</protein>
<keyword evidence="2" id="KW-0680">Restriction system</keyword>
<dbReference type="AlphaFoldDB" id="A0A6A1C6J2"/>
<dbReference type="GO" id="GO:0003677">
    <property type="term" value="F:DNA binding"/>
    <property type="evidence" value="ECO:0007669"/>
    <property type="project" value="UniProtKB-KW"/>
</dbReference>
<dbReference type="EMBL" id="VWFN01000103">
    <property type="protein sequence ID" value="KAA4639473.1"/>
    <property type="molecule type" value="Genomic_DNA"/>
</dbReference>
<feature type="domain" description="Type I restriction modification DNA specificity" evidence="4">
    <location>
        <begin position="228"/>
        <end position="394"/>
    </location>
</feature>